<name>A0A3R7PJ11_9TRYP</name>
<protein>
    <submittedName>
        <fullName evidence="1">Uncharacterized protein</fullName>
    </submittedName>
</protein>
<reference evidence="1 2" key="1">
    <citation type="journal article" date="2018" name="BMC Genomics">
        <title>Genomic comparison of Trypanosoma conorhini and Trypanosoma rangeli to Trypanosoma cruzi strains of high and low virulence.</title>
        <authorList>
            <person name="Bradwell K.R."/>
            <person name="Koparde V.N."/>
            <person name="Matveyev A.V."/>
            <person name="Serrano M.G."/>
            <person name="Alves J.M."/>
            <person name="Parikh H."/>
            <person name="Huang B."/>
            <person name="Lee V."/>
            <person name="Espinosa-Alvarez O."/>
            <person name="Ortiz P.A."/>
            <person name="Costa-Martins A.G."/>
            <person name="Teixeira M.M."/>
            <person name="Buck G.A."/>
        </authorList>
    </citation>
    <scope>NUCLEOTIDE SEQUENCE [LARGE SCALE GENOMIC DNA]</scope>
    <source>
        <strain evidence="1 2">025E</strain>
    </source>
</reference>
<proteinExistence type="predicted"/>
<dbReference type="GeneID" id="40315346"/>
<dbReference type="EMBL" id="MKKU01000060">
    <property type="protein sequence ID" value="RNF26030.1"/>
    <property type="molecule type" value="Genomic_DNA"/>
</dbReference>
<dbReference type="Proteomes" id="UP000284403">
    <property type="component" value="Unassembled WGS sequence"/>
</dbReference>
<accession>A0A3R7PJ11</accession>
<comment type="caution">
    <text evidence="1">The sequence shown here is derived from an EMBL/GenBank/DDBJ whole genome shotgun (WGS) entry which is preliminary data.</text>
</comment>
<keyword evidence="2" id="KW-1185">Reference proteome</keyword>
<dbReference type="AlphaFoldDB" id="A0A3R7PJ11"/>
<dbReference type="RefSeq" id="XP_029231236.1">
    <property type="nucleotide sequence ID" value="XM_029368672.1"/>
</dbReference>
<gene>
    <name evidence="1" type="ORF">Tco025E_01735</name>
</gene>
<sequence length="499" mass="54086">MTPSSLSGRVSPGLSVTAGISPQTVLQAELVTTVDEESVSRLELVEAVNAVFMTLCVDAEAERRLDLERQEQLVSLAFKELSIRLSIYAEEALGIPTFDHPPFPFVSETSAEVVARFFTALGTTDVKGEAVIAASACRLLFFQAIGVEMLAGPRTELVSFEEFRQLLTRACQSEAEVVGRMRRFTSAAKRRERPTSLTPSQELRVGFWAYRCVKPCVVEDWRRVWVVLEDGARLVIRRPNARAAELTIAAGHVIKCRLSSMLATQAPRPCAKNGLYLQLSVGANPVLLLLCPQRVLHAHALVKMFRLGVKREPPAVARDAVAEMTEAPKDKNEDKITAAAAGAGGAICRPGSAPRATKVWCCRGGCSTFVRSVWVLAGDVVVHSTEGEQQQFTWSLATARDVYLVNQLAIKPPTGVAKNAFVIVHETGSLFCCTETAAARDALVAYIKRVLFKQFLQSNQTHTSALTPLRPGQTKEGGCGVPLAAAAHRVPGAAQSLPR</sequence>
<organism evidence="1 2">
    <name type="scientific">Trypanosoma conorhini</name>
    <dbReference type="NCBI Taxonomy" id="83891"/>
    <lineage>
        <taxon>Eukaryota</taxon>
        <taxon>Discoba</taxon>
        <taxon>Euglenozoa</taxon>
        <taxon>Kinetoplastea</taxon>
        <taxon>Metakinetoplastina</taxon>
        <taxon>Trypanosomatida</taxon>
        <taxon>Trypanosomatidae</taxon>
        <taxon>Trypanosoma</taxon>
    </lineage>
</organism>
<evidence type="ECO:0000313" key="1">
    <source>
        <dbReference type="EMBL" id="RNF26030.1"/>
    </source>
</evidence>
<dbReference type="OrthoDB" id="277199at2759"/>
<evidence type="ECO:0000313" key="2">
    <source>
        <dbReference type="Proteomes" id="UP000284403"/>
    </source>
</evidence>